<dbReference type="Pfam" id="PF07679">
    <property type="entry name" value="I-set"/>
    <property type="match status" value="1"/>
</dbReference>
<dbReference type="PROSITE" id="PS50835">
    <property type="entry name" value="IG_LIKE"/>
    <property type="match status" value="2"/>
</dbReference>
<feature type="signal peptide" evidence="6">
    <location>
        <begin position="1"/>
        <end position="25"/>
    </location>
</feature>
<dbReference type="InterPro" id="IPR013783">
    <property type="entry name" value="Ig-like_fold"/>
</dbReference>
<comment type="caution">
    <text evidence="8">The sequence shown here is derived from an EMBL/GenBank/DDBJ whole genome shotgun (WGS) entry which is preliminary data.</text>
</comment>
<dbReference type="PANTHER" id="PTHR11640:SF164">
    <property type="entry name" value="MAM DOMAIN-CONTAINING GLYCOSYLPHOSPHATIDYLINOSITOL ANCHOR PROTEIN 1"/>
    <property type="match status" value="1"/>
</dbReference>
<dbReference type="InterPro" id="IPR003599">
    <property type="entry name" value="Ig_sub"/>
</dbReference>
<gene>
    <name evidence="8" type="ORF">V1264_017643</name>
</gene>
<proteinExistence type="predicted"/>
<dbReference type="GO" id="GO:0098609">
    <property type="term" value="P:cell-cell adhesion"/>
    <property type="evidence" value="ECO:0007669"/>
    <property type="project" value="TreeGrafter"/>
</dbReference>
<keyword evidence="4" id="KW-0325">Glycoprotein</keyword>
<comment type="subcellular location">
    <subcellularLocation>
        <location evidence="1">Membrane</location>
        <topology evidence="1">Single-pass type I membrane protein</topology>
    </subcellularLocation>
</comment>
<dbReference type="GO" id="GO:0050839">
    <property type="term" value="F:cell adhesion molecule binding"/>
    <property type="evidence" value="ECO:0007669"/>
    <property type="project" value="TreeGrafter"/>
</dbReference>
<sequence>MYLTGKMSCFVLIVVVFVHVTNTLAQTVFPETKCFEKPIPEDASLSCDCTGNGTEKVAQLPGSSFSWPGYSNTSALRLNNIRRELNGTVFVCLMQVAGEENRTANYTLQVVFGPSDDNTAVMGPSTFITDGSRDLNLTCTVTDAHPPPRISWSSPFTCDTPDSHICVFKPRVPEDDGKGVVCIATNPVFPPVKAAWAYYFLNLSYPPQTEPEISANLPTEVLRSGNTVTCTVAGGKPLVSSVIFTCTNPTLSDRDDVIGETSVSSSVVIDTALATANVTVCTCSAVWDPDPQLYANTSEAELLLEYQATVNKFTVNSTNDLSVLEDDNSSAVFQCDVTGRSSARVSMRKRGGWMSVGNTEDVTGNETDSVQRTLVHTYTVTSAKCEDMGTYTCTAESGFGDIISDSVRLTVSCE</sequence>
<dbReference type="SMART" id="SM00409">
    <property type="entry name" value="IG"/>
    <property type="match status" value="2"/>
</dbReference>
<dbReference type="InterPro" id="IPR036179">
    <property type="entry name" value="Ig-like_dom_sf"/>
</dbReference>
<feature type="domain" description="Ig-like" evidence="7">
    <location>
        <begin position="291"/>
        <end position="410"/>
    </location>
</feature>
<keyword evidence="5" id="KW-0393">Immunoglobulin domain</keyword>
<dbReference type="EMBL" id="JBAMIC010000007">
    <property type="protein sequence ID" value="KAK7106378.1"/>
    <property type="molecule type" value="Genomic_DNA"/>
</dbReference>
<evidence type="ECO:0000256" key="2">
    <source>
        <dbReference type="ARBA" id="ARBA00023136"/>
    </source>
</evidence>
<keyword evidence="6" id="KW-0732">Signal</keyword>
<dbReference type="Proteomes" id="UP001374579">
    <property type="component" value="Unassembled WGS sequence"/>
</dbReference>
<dbReference type="SUPFAM" id="SSF48726">
    <property type="entry name" value="Immunoglobulin"/>
    <property type="match status" value="2"/>
</dbReference>
<protein>
    <recommendedName>
        <fullName evidence="7">Ig-like domain-containing protein</fullName>
    </recommendedName>
</protein>
<keyword evidence="3" id="KW-1015">Disulfide bond</keyword>
<evidence type="ECO:0000256" key="1">
    <source>
        <dbReference type="ARBA" id="ARBA00004479"/>
    </source>
</evidence>
<evidence type="ECO:0000256" key="3">
    <source>
        <dbReference type="ARBA" id="ARBA00023157"/>
    </source>
</evidence>
<evidence type="ECO:0000256" key="4">
    <source>
        <dbReference type="ARBA" id="ARBA00023180"/>
    </source>
</evidence>
<feature type="chain" id="PRO_5043022319" description="Ig-like domain-containing protein" evidence="6">
    <location>
        <begin position="26"/>
        <end position="414"/>
    </location>
</feature>
<feature type="domain" description="Ig-like" evidence="7">
    <location>
        <begin position="114"/>
        <end position="152"/>
    </location>
</feature>
<reference evidence="8 9" key="1">
    <citation type="submission" date="2024-02" db="EMBL/GenBank/DDBJ databases">
        <title>Chromosome-scale genome assembly of the rough periwinkle Littorina saxatilis.</title>
        <authorList>
            <person name="De Jode A."/>
            <person name="Faria R."/>
            <person name="Formenti G."/>
            <person name="Sims Y."/>
            <person name="Smith T.P."/>
            <person name="Tracey A."/>
            <person name="Wood J.M.D."/>
            <person name="Zagrodzka Z.B."/>
            <person name="Johannesson K."/>
            <person name="Butlin R.K."/>
            <person name="Leder E.H."/>
        </authorList>
    </citation>
    <scope>NUCLEOTIDE SEQUENCE [LARGE SCALE GENOMIC DNA]</scope>
    <source>
        <strain evidence="8">Snail1</strain>
        <tissue evidence="8">Muscle</tissue>
    </source>
</reference>
<name>A0AAN9BJJ5_9CAEN</name>
<evidence type="ECO:0000256" key="5">
    <source>
        <dbReference type="ARBA" id="ARBA00023319"/>
    </source>
</evidence>
<organism evidence="8 9">
    <name type="scientific">Littorina saxatilis</name>
    <dbReference type="NCBI Taxonomy" id="31220"/>
    <lineage>
        <taxon>Eukaryota</taxon>
        <taxon>Metazoa</taxon>
        <taxon>Spiralia</taxon>
        <taxon>Lophotrochozoa</taxon>
        <taxon>Mollusca</taxon>
        <taxon>Gastropoda</taxon>
        <taxon>Caenogastropoda</taxon>
        <taxon>Littorinimorpha</taxon>
        <taxon>Littorinoidea</taxon>
        <taxon>Littorinidae</taxon>
        <taxon>Littorina</taxon>
    </lineage>
</organism>
<dbReference type="InterPro" id="IPR007110">
    <property type="entry name" value="Ig-like_dom"/>
</dbReference>
<accession>A0AAN9BJJ5</accession>
<keyword evidence="2" id="KW-0472">Membrane</keyword>
<keyword evidence="9" id="KW-1185">Reference proteome</keyword>
<dbReference type="Gene3D" id="2.60.40.10">
    <property type="entry name" value="Immunoglobulins"/>
    <property type="match status" value="2"/>
</dbReference>
<evidence type="ECO:0000259" key="7">
    <source>
        <dbReference type="PROSITE" id="PS50835"/>
    </source>
</evidence>
<dbReference type="GO" id="GO:0005886">
    <property type="term" value="C:plasma membrane"/>
    <property type="evidence" value="ECO:0007669"/>
    <property type="project" value="TreeGrafter"/>
</dbReference>
<evidence type="ECO:0000313" key="8">
    <source>
        <dbReference type="EMBL" id="KAK7106378.1"/>
    </source>
</evidence>
<dbReference type="AlphaFoldDB" id="A0AAN9BJJ5"/>
<dbReference type="InterPro" id="IPR051275">
    <property type="entry name" value="Cell_adhesion_signaling"/>
</dbReference>
<dbReference type="GO" id="GO:0005911">
    <property type="term" value="C:cell-cell junction"/>
    <property type="evidence" value="ECO:0007669"/>
    <property type="project" value="TreeGrafter"/>
</dbReference>
<evidence type="ECO:0000256" key="6">
    <source>
        <dbReference type="SAM" id="SignalP"/>
    </source>
</evidence>
<dbReference type="InterPro" id="IPR013098">
    <property type="entry name" value="Ig_I-set"/>
</dbReference>
<evidence type="ECO:0000313" key="9">
    <source>
        <dbReference type="Proteomes" id="UP001374579"/>
    </source>
</evidence>
<dbReference type="PANTHER" id="PTHR11640">
    <property type="entry name" value="NEPHRIN"/>
    <property type="match status" value="1"/>
</dbReference>